<evidence type="ECO:0000313" key="4">
    <source>
        <dbReference type="Proteomes" id="UP000199202"/>
    </source>
</evidence>
<dbReference type="PANTHER" id="PTHR43476:SF3">
    <property type="entry name" value="FAD-BINDING MONOOXYGENASE"/>
    <property type="match status" value="1"/>
</dbReference>
<keyword evidence="4" id="KW-1185">Reference proteome</keyword>
<dbReference type="RefSeq" id="WP_090931359.1">
    <property type="nucleotide sequence ID" value="NZ_FNDJ01000005.1"/>
</dbReference>
<dbReference type="AlphaFoldDB" id="A0A1G8KEW5"/>
<accession>A0A1G8KEW5</accession>
<dbReference type="Gene3D" id="3.50.50.60">
    <property type="entry name" value="FAD/NAD(P)-binding domain"/>
    <property type="match status" value="2"/>
</dbReference>
<dbReference type="PANTHER" id="PTHR43476">
    <property type="entry name" value="3-(3-HYDROXY-PHENYL)PROPIONATE/3-HYDROXYCINNAMIC ACID HYDROXYLASE"/>
    <property type="match status" value="1"/>
</dbReference>
<evidence type="ECO:0000313" key="3">
    <source>
        <dbReference type="EMBL" id="SDI41942.1"/>
    </source>
</evidence>
<dbReference type="GO" id="GO:0019622">
    <property type="term" value="P:3-(3-hydroxy)phenylpropionate catabolic process"/>
    <property type="evidence" value="ECO:0007669"/>
    <property type="project" value="TreeGrafter"/>
</dbReference>
<feature type="domain" description="FAD-binding" evidence="2">
    <location>
        <begin position="6"/>
        <end position="333"/>
    </location>
</feature>
<dbReference type="InterPro" id="IPR002938">
    <property type="entry name" value="FAD-bd"/>
</dbReference>
<sequence>MATTSCDVAIVGAGLGGCFLALLLGRRGRHVVVVEQAPSVPSGGADFLKPPGLRVLARHGMAHLIERHGLRRDVIRYYHDGEPIKECRFPDGGFLIRPYRELVELIYASCAMEGVEFRFDASIDDIVIEDGHVEELALSNGDRLRAGVVIGADGTKSAVREALGIEQRTMPYERLLMRVATVPLSASVAQLNRLYFSSEGWLAYLYPINQDQARVFVGLPPEDDKEIFQDGIPALLDELKKFVTDSSDAFDFLQPATWQRIKVSSLRLSAYHKGNAALLGSAAFACHPMTGMGMSYTLHDAELLADVICAAGGDHELLDRLLYARYEPRRHAHRQLIDYGDALAATFRDRDAYLAAFRPDLHVHGEAAAALLPG</sequence>
<name>A0A1G8KEW5_9ACTN</name>
<dbReference type="PRINTS" id="PR00420">
    <property type="entry name" value="RNGMNOXGNASE"/>
</dbReference>
<organism evidence="3 4">
    <name type="scientific">Nonomuraea jiangxiensis</name>
    <dbReference type="NCBI Taxonomy" id="633440"/>
    <lineage>
        <taxon>Bacteria</taxon>
        <taxon>Bacillati</taxon>
        <taxon>Actinomycetota</taxon>
        <taxon>Actinomycetes</taxon>
        <taxon>Streptosporangiales</taxon>
        <taxon>Streptosporangiaceae</taxon>
        <taxon>Nonomuraea</taxon>
    </lineage>
</organism>
<dbReference type="Proteomes" id="UP000199202">
    <property type="component" value="Unassembled WGS sequence"/>
</dbReference>
<gene>
    <name evidence="3" type="ORF">SAMN05421869_105378</name>
</gene>
<dbReference type="SUPFAM" id="SSF51905">
    <property type="entry name" value="FAD/NAD(P)-binding domain"/>
    <property type="match status" value="1"/>
</dbReference>
<evidence type="ECO:0000256" key="1">
    <source>
        <dbReference type="ARBA" id="ARBA00023002"/>
    </source>
</evidence>
<dbReference type="InterPro" id="IPR050631">
    <property type="entry name" value="PheA/TfdB_FAD_monoxygenase"/>
</dbReference>
<dbReference type="GO" id="GO:0071949">
    <property type="term" value="F:FAD binding"/>
    <property type="evidence" value="ECO:0007669"/>
    <property type="project" value="InterPro"/>
</dbReference>
<keyword evidence="1" id="KW-0560">Oxidoreductase</keyword>
<evidence type="ECO:0000259" key="2">
    <source>
        <dbReference type="Pfam" id="PF01494"/>
    </source>
</evidence>
<dbReference type="Pfam" id="PF01494">
    <property type="entry name" value="FAD_binding_3"/>
    <property type="match status" value="1"/>
</dbReference>
<dbReference type="GO" id="GO:0008688">
    <property type="term" value="F:3-(3-hydroxyphenyl)propionate hydroxylase activity"/>
    <property type="evidence" value="ECO:0007669"/>
    <property type="project" value="TreeGrafter"/>
</dbReference>
<dbReference type="InterPro" id="IPR036188">
    <property type="entry name" value="FAD/NAD-bd_sf"/>
</dbReference>
<protein>
    <submittedName>
        <fullName evidence="3">2-polyprenyl-6-methoxyphenol hydroxylase</fullName>
    </submittedName>
</protein>
<dbReference type="Gene3D" id="3.30.9.10">
    <property type="entry name" value="D-Amino Acid Oxidase, subunit A, domain 2"/>
    <property type="match status" value="2"/>
</dbReference>
<dbReference type="OrthoDB" id="9766816at2"/>
<dbReference type="EMBL" id="FNDJ01000005">
    <property type="protein sequence ID" value="SDI41942.1"/>
    <property type="molecule type" value="Genomic_DNA"/>
</dbReference>
<dbReference type="STRING" id="633440.SAMN05421869_105378"/>
<proteinExistence type="predicted"/>
<reference evidence="3 4" key="1">
    <citation type="submission" date="2016-10" db="EMBL/GenBank/DDBJ databases">
        <authorList>
            <person name="de Groot N.N."/>
        </authorList>
    </citation>
    <scope>NUCLEOTIDE SEQUENCE [LARGE SCALE GENOMIC DNA]</scope>
    <source>
        <strain evidence="3 4">CGMCC 4.6533</strain>
    </source>
</reference>